<dbReference type="PANTHER" id="PTHR11533">
    <property type="entry name" value="PROTEASE M1 ZINC METALLOPROTEASE"/>
    <property type="match status" value="1"/>
</dbReference>
<evidence type="ECO:0000313" key="24">
    <source>
        <dbReference type="EMBL" id="CAH3103201.1"/>
    </source>
</evidence>
<reference evidence="24 25" key="1">
    <citation type="submission" date="2022-05" db="EMBL/GenBank/DDBJ databases">
        <authorList>
            <consortium name="Genoscope - CEA"/>
            <person name="William W."/>
        </authorList>
    </citation>
    <scope>NUCLEOTIDE SEQUENCE [LARGE SCALE GENOMIC DNA]</scope>
</reference>
<dbReference type="FunFam" id="1.10.390.10:FF:000006">
    <property type="entry name" value="Puromycin-sensitive aminopeptidase"/>
    <property type="match status" value="1"/>
</dbReference>
<evidence type="ECO:0000256" key="11">
    <source>
        <dbReference type="ARBA" id="ARBA00022968"/>
    </source>
</evidence>
<dbReference type="GO" id="GO:0042277">
    <property type="term" value="F:peptide binding"/>
    <property type="evidence" value="ECO:0007669"/>
    <property type="project" value="TreeGrafter"/>
</dbReference>
<evidence type="ECO:0000259" key="22">
    <source>
        <dbReference type="Pfam" id="PF11838"/>
    </source>
</evidence>
<comment type="similarity">
    <text evidence="3 20">Belongs to the peptidase M1 family.</text>
</comment>
<dbReference type="EC" id="3.4.11.-" evidence="20"/>
<keyword evidence="12 20" id="KW-1133">Transmembrane helix</keyword>
<accession>A0AAU9W8P3</accession>
<name>A0AAU9W8P3_9CNID</name>
<evidence type="ECO:0000256" key="19">
    <source>
        <dbReference type="PIRSR" id="PIRSR634016-4"/>
    </source>
</evidence>
<evidence type="ECO:0000256" key="6">
    <source>
        <dbReference type="ARBA" id="ARBA00022670"/>
    </source>
</evidence>
<dbReference type="FunFam" id="2.60.40.1910:FF:000003">
    <property type="entry name" value="Aminopeptidase"/>
    <property type="match status" value="1"/>
</dbReference>
<evidence type="ECO:0000256" key="2">
    <source>
        <dbReference type="ARBA" id="ARBA00004606"/>
    </source>
</evidence>
<keyword evidence="16" id="KW-0325">Glycoprotein</keyword>
<dbReference type="CDD" id="cd09601">
    <property type="entry name" value="M1_APN-Q_like"/>
    <property type="match status" value="1"/>
</dbReference>
<dbReference type="GO" id="GO:0005615">
    <property type="term" value="C:extracellular space"/>
    <property type="evidence" value="ECO:0007669"/>
    <property type="project" value="TreeGrafter"/>
</dbReference>
<keyword evidence="14 20" id="KW-0472">Membrane</keyword>
<dbReference type="PRINTS" id="PR00756">
    <property type="entry name" value="ALADIPTASE"/>
</dbReference>
<feature type="binding site" evidence="18">
    <location>
        <position position="419"/>
    </location>
    <ligand>
        <name>Zn(2+)</name>
        <dbReference type="ChEBI" id="CHEBI:29105"/>
        <note>catalytic</note>
    </ligand>
</feature>
<dbReference type="EMBL" id="CALNXJ010000009">
    <property type="protein sequence ID" value="CAH3103201.1"/>
    <property type="molecule type" value="Genomic_DNA"/>
</dbReference>
<gene>
    <name evidence="24" type="ORF">PMEA_00035341</name>
</gene>
<dbReference type="InterPro" id="IPR050344">
    <property type="entry name" value="Peptidase_M1_aminopeptidases"/>
</dbReference>
<evidence type="ECO:0000256" key="14">
    <source>
        <dbReference type="ARBA" id="ARBA00023136"/>
    </source>
</evidence>
<proteinExistence type="inferred from homology"/>
<dbReference type="Pfam" id="PF01433">
    <property type="entry name" value="Peptidase_M1"/>
    <property type="match status" value="1"/>
</dbReference>
<keyword evidence="9 20" id="KW-0378">Hydrolase</keyword>
<feature type="domain" description="ERAP1-like C-terminal" evidence="22">
    <location>
        <begin position="628"/>
        <end position="958"/>
    </location>
</feature>
<dbReference type="Proteomes" id="UP001159428">
    <property type="component" value="Unassembled WGS sequence"/>
</dbReference>
<keyword evidence="13 20" id="KW-0482">Metalloprotease</keyword>
<protein>
    <recommendedName>
        <fullName evidence="20">Aminopeptidase</fullName>
        <ecNumber evidence="20">3.4.11.-</ecNumber>
    </recommendedName>
</protein>
<dbReference type="InterPro" id="IPR024571">
    <property type="entry name" value="ERAP1-like_C_dom"/>
</dbReference>
<evidence type="ECO:0000256" key="4">
    <source>
        <dbReference type="ARBA" id="ARBA00022438"/>
    </source>
</evidence>
<evidence type="ECO:0000256" key="18">
    <source>
        <dbReference type="PIRSR" id="PIRSR634016-3"/>
    </source>
</evidence>
<keyword evidence="5" id="KW-1003">Cell membrane</keyword>
<evidence type="ECO:0000259" key="21">
    <source>
        <dbReference type="Pfam" id="PF01433"/>
    </source>
</evidence>
<evidence type="ECO:0000256" key="16">
    <source>
        <dbReference type="ARBA" id="ARBA00023180"/>
    </source>
</evidence>
<evidence type="ECO:0000256" key="7">
    <source>
        <dbReference type="ARBA" id="ARBA00022692"/>
    </source>
</evidence>
<keyword evidence="10 18" id="KW-0862">Zinc</keyword>
<keyword evidence="4 20" id="KW-0031">Aminopeptidase</keyword>
<organism evidence="24 25">
    <name type="scientific">Pocillopora meandrina</name>
    <dbReference type="NCBI Taxonomy" id="46732"/>
    <lineage>
        <taxon>Eukaryota</taxon>
        <taxon>Metazoa</taxon>
        <taxon>Cnidaria</taxon>
        <taxon>Anthozoa</taxon>
        <taxon>Hexacorallia</taxon>
        <taxon>Scleractinia</taxon>
        <taxon>Astrocoeniina</taxon>
        <taxon>Pocilloporidae</taxon>
        <taxon>Pocillopora</taxon>
    </lineage>
</organism>
<feature type="transmembrane region" description="Helical" evidence="20">
    <location>
        <begin position="49"/>
        <end position="70"/>
    </location>
</feature>
<dbReference type="FunFam" id="2.60.40.1730:FF:000001">
    <property type="entry name" value="Leucyl-cystinyl aminopeptidase"/>
    <property type="match status" value="1"/>
</dbReference>
<dbReference type="InterPro" id="IPR042097">
    <property type="entry name" value="Aminopeptidase_N-like_N_sf"/>
</dbReference>
<dbReference type="GO" id="GO:0008270">
    <property type="term" value="F:zinc ion binding"/>
    <property type="evidence" value="ECO:0007669"/>
    <property type="project" value="UniProtKB-UniRule"/>
</dbReference>
<comment type="cofactor">
    <cofactor evidence="18 20">
        <name>Zn(2+)</name>
        <dbReference type="ChEBI" id="CHEBI:29105"/>
    </cofactor>
    <text evidence="18 20">Binds 1 zinc ion per subunit.</text>
</comment>
<dbReference type="InterPro" id="IPR001930">
    <property type="entry name" value="Peptidase_M1"/>
</dbReference>
<dbReference type="GO" id="GO:0070006">
    <property type="term" value="F:metalloaminopeptidase activity"/>
    <property type="evidence" value="ECO:0007669"/>
    <property type="project" value="TreeGrafter"/>
</dbReference>
<dbReference type="GO" id="GO:0006508">
    <property type="term" value="P:proteolysis"/>
    <property type="evidence" value="ECO:0007669"/>
    <property type="project" value="UniProtKB-KW"/>
</dbReference>
<dbReference type="GO" id="GO:0043171">
    <property type="term" value="P:peptide catabolic process"/>
    <property type="evidence" value="ECO:0007669"/>
    <property type="project" value="TreeGrafter"/>
</dbReference>
<dbReference type="Gene3D" id="2.60.40.1910">
    <property type="match status" value="1"/>
</dbReference>
<evidence type="ECO:0000256" key="12">
    <source>
        <dbReference type="ARBA" id="ARBA00022989"/>
    </source>
</evidence>
<keyword evidence="6 20" id="KW-0645">Protease</keyword>
<evidence type="ECO:0000313" key="25">
    <source>
        <dbReference type="Proteomes" id="UP001159428"/>
    </source>
</evidence>
<feature type="binding site" evidence="18">
    <location>
        <position position="396"/>
    </location>
    <ligand>
        <name>Zn(2+)</name>
        <dbReference type="ChEBI" id="CHEBI:29105"/>
        <note>catalytic</note>
    </ligand>
</feature>
<dbReference type="SUPFAM" id="SSF63737">
    <property type="entry name" value="Leukotriene A4 hydrolase N-terminal domain"/>
    <property type="match status" value="1"/>
</dbReference>
<evidence type="ECO:0000259" key="23">
    <source>
        <dbReference type="Pfam" id="PF17900"/>
    </source>
</evidence>
<evidence type="ECO:0000256" key="9">
    <source>
        <dbReference type="ARBA" id="ARBA00022801"/>
    </source>
</evidence>
<comment type="caution">
    <text evidence="24">The sequence shown here is derived from an EMBL/GenBank/DDBJ whole genome shotgun (WGS) entry which is preliminary data.</text>
</comment>
<evidence type="ECO:0000256" key="5">
    <source>
        <dbReference type="ARBA" id="ARBA00022475"/>
    </source>
</evidence>
<keyword evidence="11" id="KW-0735">Signal-anchor</keyword>
<dbReference type="InterPro" id="IPR027268">
    <property type="entry name" value="Peptidase_M4/M1_CTD_sf"/>
</dbReference>
<dbReference type="GO" id="GO:0005886">
    <property type="term" value="C:plasma membrane"/>
    <property type="evidence" value="ECO:0007669"/>
    <property type="project" value="UniProtKB-SubCell"/>
</dbReference>
<dbReference type="Pfam" id="PF17900">
    <property type="entry name" value="Peptidase_M1_N"/>
    <property type="match status" value="1"/>
</dbReference>
<sequence>MADQEDGLYSSEFDDEFKDDIAVSLLPREGDEPERKGILRCSKLNPRRAAIIVAVSFVLLLVIVLLAVYVRSSSTNKALDHQKSTISLRLPRHLLPIEYHVYLHPNLTTFKFSGKVDISLYCNEAANNITLHAGEKLNYSNVQVSFVPDGDDKEKSKLMGISKISRLSGEMIYIKLNSKVERGKNYYLSIEFHSELNRGLSGFYLSTYNSSSGEVRYLATTQFEATDARNAFPCFDEPNMKANFTIVMTREKRHVALANMPLDHTEGCNDTVKLCTDHFQQSVKMSTYLVAFIVCDFKSITSKTSKGVTVSVWAPPEQIDQGQFALEVAVKVLEYYEDLFKVKYPLPKQDLVAIPDFAAGAMENWGLITYRLTSLLYKKNKSSDSNKERVAVVVAHELAHQWFGNLVTMEWWNDLWLNEGFASFMEFMGVNHTQPDWKMMELSIYENFQGAMSEDQLSNSHPIMAEVKDPAQINALFDSISYDKGAAIIRMLEDVLGSEVFFQGLQKYLKKYSYSNAQTNDLWQSLTQESISSEGEINVTEMMTSWTSQMGFPVISVKRENKILHIEQQHFLVHSNDKQLTASSSDSRPMWVVPLTFVTQQSKNRSLVLMKKRTIEVKLSPDLSDKSWIKMNAGQTGFYRVNYEKENWDKLVRYLHTEAKVLSTVDRSGLLDDALNLARSGMLDYEVALNLTSYLTKEKEFVPWMSALNNMGYFAIQFSTYDSLKGSSDYYPTYKKYVSYLLHDIAAELSWEEKDDDPHLRRYLRPALLKMAAIYEDVLPESKQRYTTKAKKYFNDWLDKGKPISPNVRYAIYTIGLRVANDSVWTKVFYRYQTETVPSEKKKLMYALTTSQNEVILKRLLKYSLDETKIRSQDSVSVIDSIARNPQGSLLAWQFVQDNYHELYQRYGVGSFDFSRLITSNTAHFNTEEMKTQVSQFFAKVNQGSGERAVRQSLESIEGNIKWMKDHGPAVNKWLKNFLHEKNVSK</sequence>
<evidence type="ECO:0000256" key="17">
    <source>
        <dbReference type="PIRSR" id="PIRSR634016-1"/>
    </source>
</evidence>
<dbReference type="InterPro" id="IPR014782">
    <property type="entry name" value="Peptidase_M1_dom"/>
</dbReference>
<evidence type="ECO:0000256" key="13">
    <source>
        <dbReference type="ARBA" id="ARBA00023049"/>
    </source>
</evidence>
<dbReference type="AlphaFoldDB" id="A0AAU9W8P3"/>
<keyword evidence="8 18" id="KW-0479">Metal-binding</keyword>
<dbReference type="PANTHER" id="PTHR11533:SF299">
    <property type="entry name" value="AMINOPEPTIDASE"/>
    <property type="match status" value="1"/>
</dbReference>
<keyword evidence="15" id="KW-1015">Disulfide bond</keyword>
<evidence type="ECO:0000256" key="1">
    <source>
        <dbReference type="ARBA" id="ARBA00004236"/>
    </source>
</evidence>
<dbReference type="Gene3D" id="1.10.390.10">
    <property type="entry name" value="Neutral Protease Domain 2"/>
    <property type="match status" value="1"/>
</dbReference>
<dbReference type="GO" id="GO:0005737">
    <property type="term" value="C:cytoplasm"/>
    <property type="evidence" value="ECO:0007669"/>
    <property type="project" value="TreeGrafter"/>
</dbReference>
<evidence type="ECO:0000256" key="3">
    <source>
        <dbReference type="ARBA" id="ARBA00010136"/>
    </source>
</evidence>
<dbReference type="Pfam" id="PF11838">
    <property type="entry name" value="ERAP1_C"/>
    <property type="match status" value="1"/>
</dbReference>
<dbReference type="FunFam" id="1.25.50.20:FF:000001">
    <property type="entry name" value="Aminopeptidase"/>
    <property type="match status" value="1"/>
</dbReference>
<dbReference type="Gene3D" id="2.60.40.1730">
    <property type="entry name" value="tricorn interacting facor f3 domain"/>
    <property type="match status" value="1"/>
</dbReference>
<feature type="site" description="Transition state stabilizer" evidence="19">
    <location>
        <position position="482"/>
    </location>
</feature>
<feature type="binding site" evidence="18">
    <location>
        <position position="400"/>
    </location>
    <ligand>
        <name>Zn(2+)</name>
        <dbReference type="ChEBI" id="CHEBI:29105"/>
        <note>catalytic</note>
    </ligand>
</feature>
<dbReference type="Gene3D" id="1.25.50.20">
    <property type="match status" value="1"/>
</dbReference>
<evidence type="ECO:0000256" key="15">
    <source>
        <dbReference type="ARBA" id="ARBA00023157"/>
    </source>
</evidence>
<evidence type="ECO:0000256" key="8">
    <source>
        <dbReference type="ARBA" id="ARBA00022723"/>
    </source>
</evidence>
<evidence type="ECO:0000256" key="20">
    <source>
        <dbReference type="RuleBase" id="RU364040"/>
    </source>
</evidence>
<keyword evidence="25" id="KW-1185">Reference proteome</keyword>
<keyword evidence="7 20" id="KW-0812">Transmembrane</keyword>
<feature type="domain" description="Aminopeptidase N-like N-terminal" evidence="23">
    <location>
        <begin position="96"/>
        <end position="289"/>
    </location>
</feature>
<feature type="active site" description="Proton acceptor" evidence="17">
    <location>
        <position position="397"/>
    </location>
</feature>
<feature type="domain" description="Peptidase M1 membrane alanine aminopeptidase" evidence="21">
    <location>
        <begin position="324"/>
        <end position="546"/>
    </location>
</feature>
<evidence type="ECO:0000256" key="10">
    <source>
        <dbReference type="ARBA" id="ARBA00022833"/>
    </source>
</evidence>
<dbReference type="InterPro" id="IPR034016">
    <property type="entry name" value="M1_APN-typ"/>
</dbReference>
<dbReference type="InterPro" id="IPR045357">
    <property type="entry name" value="Aminopeptidase_N-like_N"/>
</dbReference>
<dbReference type="SUPFAM" id="SSF55486">
    <property type="entry name" value="Metalloproteases ('zincins'), catalytic domain"/>
    <property type="match status" value="1"/>
</dbReference>
<comment type="subcellular location">
    <subcellularLocation>
        <location evidence="1">Cell membrane</location>
    </subcellularLocation>
    <subcellularLocation>
        <location evidence="2">Membrane</location>
        <topology evidence="2">Single-pass type II membrane protein</topology>
    </subcellularLocation>
</comment>